<dbReference type="Proteomes" id="UP000636010">
    <property type="component" value="Unassembled WGS sequence"/>
</dbReference>
<evidence type="ECO:0008006" key="5">
    <source>
        <dbReference type="Google" id="ProtNLM"/>
    </source>
</evidence>
<sequence length="264" mass="27582">MKRIFNYTPLSGLLAVFALNACTYEVIPEAAACPELPVLELTATTEANCGTANGALSVAVVNPAGSSFIFKLNELENTDGVFTGLTAGNYSITVENEEGCTSSIDAVIKNKDGVNITTKTKNASCGSNNGSITIATEGGVEPLQFRIDTNDFQSTNVFNGLAQGKYQVLVKDANGCEVSSEVEITSDVVFSDVKALISQNCATASCHGGNVSPDFRQDGNIVSRASSIQSRTGSKSMPPPSSGKSLSDSQIQQIACWVNDGANQ</sequence>
<gene>
    <name evidence="3" type="ORF">GCM10011506_05060</name>
</gene>
<protein>
    <recommendedName>
        <fullName evidence="5">Cytochrome C Planctomycete-type domain-containing protein</fullName>
    </recommendedName>
</protein>
<keyword evidence="4" id="KW-1185">Reference proteome</keyword>
<feature type="chain" id="PRO_5047203001" description="Cytochrome C Planctomycete-type domain-containing protein" evidence="2">
    <location>
        <begin position="22"/>
        <end position="264"/>
    </location>
</feature>
<proteinExistence type="predicted"/>
<reference evidence="4" key="1">
    <citation type="journal article" date="2019" name="Int. J. Syst. Evol. Microbiol.">
        <title>The Global Catalogue of Microorganisms (GCM) 10K type strain sequencing project: providing services to taxonomists for standard genome sequencing and annotation.</title>
        <authorList>
            <consortium name="The Broad Institute Genomics Platform"/>
            <consortium name="The Broad Institute Genome Sequencing Center for Infectious Disease"/>
            <person name="Wu L."/>
            <person name="Ma J."/>
        </authorList>
    </citation>
    <scope>NUCLEOTIDE SEQUENCE [LARGE SCALE GENOMIC DNA]</scope>
    <source>
        <strain evidence="4">CGMCC 1.10832</strain>
    </source>
</reference>
<name>A0ABQ1LEV8_9BACT</name>
<keyword evidence="2" id="KW-0732">Signal</keyword>
<organism evidence="3 4">
    <name type="scientific">Marivirga lumbricoides</name>
    <dbReference type="NCBI Taxonomy" id="1046115"/>
    <lineage>
        <taxon>Bacteria</taxon>
        <taxon>Pseudomonadati</taxon>
        <taxon>Bacteroidota</taxon>
        <taxon>Cytophagia</taxon>
        <taxon>Cytophagales</taxon>
        <taxon>Marivirgaceae</taxon>
        <taxon>Marivirga</taxon>
    </lineage>
</organism>
<feature type="signal peptide" evidence="2">
    <location>
        <begin position="1"/>
        <end position="21"/>
    </location>
</feature>
<evidence type="ECO:0000313" key="4">
    <source>
        <dbReference type="Proteomes" id="UP000636010"/>
    </source>
</evidence>
<evidence type="ECO:0000256" key="2">
    <source>
        <dbReference type="SAM" id="SignalP"/>
    </source>
</evidence>
<evidence type="ECO:0000256" key="1">
    <source>
        <dbReference type="SAM" id="MobiDB-lite"/>
    </source>
</evidence>
<evidence type="ECO:0000313" key="3">
    <source>
        <dbReference type="EMBL" id="GGC22736.1"/>
    </source>
</evidence>
<comment type="caution">
    <text evidence="3">The sequence shown here is derived from an EMBL/GenBank/DDBJ whole genome shotgun (WGS) entry which is preliminary data.</text>
</comment>
<accession>A0ABQ1LEV8</accession>
<dbReference type="EMBL" id="BMEC01000001">
    <property type="protein sequence ID" value="GGC22736.1"/>
    <property type="molecule type" value="Genomic_DNA"/>
</dbReference>
<dbReference type="RefSeq" id="WP_188460220.1">
    <property type="nucleotide sequence ID" value="NZ_BAABHU010000001.1"/>
</dbReference>
<feature type="region of interest" description="Disordered" evidence="1">
    <location>
        <begin position="225"/>
        <end position="250"/>
    </location>
</feature>